<dbReference type="InterPro" id="IPR055414">
    <property type="entry name" value="LRR_R13L4/SHOC2-like"/>
</dbReference>
<accession>A0A816PS91</accession>
<evidence type="ECO:0000256" key="5">
    <source>
        <dbReference type="ARBA" id="ARBA00022821"/>
    </source>
</evidence>
<dbReference type="GO" id="GO:0043531">
    <property type="term" value="F:ADP binding"/>
    <property type="evidence" value="ECO:0007669"/>
    <property type="project" value="InterPro"/>
</dbReference>
<dbReference type="PRINTS" id="PR00364">
    <property type="entry name" value="DISEASERSIST"/>
</dbReference>
<dbReference type="FunFam" id="3.40.50.300:FF:001091">
    <property type="entry name" value="Probable disease resistance protein At1g61300"/>
    <property type="match status" value="1"/>
</dbReference>
<evidence type="ECO:0000259" key="7">
    <source>
        <dbReference type="Pfam" id="PF00931"/>
    </source>
</evidence>
<dbReference type="InterPro" id="IPR032675">
    <property type="entry name" value="LRR_dom_sf"/>
</dbReference>
<reference evidence="10" key="1">
    <citation type="submission" date="2021-01" db="EMBL/GenBank/DDBJ databases">
        <authorList>
            <consortium name="Genoscope - CEA"/>
            <person name="William W."/>
        </authorList>
    </citation>
    <scope>NUCLEOTIDE SEQUENCE</scope>
</reference>
<organism evidence="10">
    <name type="scientific">Brassica napus</name>
    <name type="common">Rape</name>
    <dbReference type="NCBI Taxonomy" id="3708"/>
    <lineage>
        <taxon>Eukaryota</taxon>
        <taxon>Viridiplantae</taxon>
        <taxon>Streptophyta</taxon>
        <taxon>Embryophyta</taxon>
        <taxon>Tracheophyta</taxon>
        <taxon>Spermatophyta</taxon>
        <taxon>Magnoliopsida</taxon>
        <taxon>eudicotyledons</taxon>
        <taxon>Gunneridae</taxon>
        <taxon>Pentapetalae</taxon>
        <taxon>rosids</taxon>
        <taxon>malvids</taxon>
        <taxon>Brassicales</taxon>
        <taxon>Brassicaceae</taxon>
        <taxon>Brassiceae</taxon>
        <taxon>Brassica</taxon>
    </lineage>
</organism>
<evidence type="ECO:0000259" key="8">
    <source>
        <dbReference type="Pfam" id="PF23559"/>
    </source>
</evidence>
<keyword evidence="3" id="KW-0677">Repeat</keyword>
<dbReference type="FunFam" id="1.10.10.10:FF:000322">
    <property type="entry name" value="Probable disease resistance protein At1g63360"/>
    <property type="match status" value="1"/>
</dbReference>
<feature type="domain" description="Disease resistance protein winged helix" evidence="8">
    <location>
        <begin position="262"/>
        <end position="330"/>
    </location>
</feature>
<protein>
    <submittedName>
        <fullName evidence="10">(rape) hypothetical protein</fullName>
    </submittedName>
</protein>
<dbReference type="Proteomes" id="UP001295469">
    <property type="component" value="Chromosome A09"/>
</dbReference>
<dbReference type="Gene3D" id="3.80.10.10">
    <property type="entry name" value="Ribonuclease Inhibitor"/>
    <property type="match status" value="1"/>
</dbReference>
<dbReference type="GO" id="GO:0006952">
    <property type="term" value="P:defense response"/>
    <property type="evidence" value="ECO:0007669"/>
    <property type="project" value="UniProtKB-KW"/>
</dbReference>
<gene>
    <name evidence="10" type="ORF">DARMORV10_A09P64040.1</name>
</gene>
<feature type="non-terminal residue" evidence="10">
    <location>
        <position position="699"/>
    </location>
</feature>
<dbReference type="GO" id="GO:0005524">
    <property type="term" value="F:ATP binding"/>
    <property type="evidence" value="ECO:0007669"/>
    <property type="project" value="UniProtKB-KW"/>
</dbReference>
<dbReference type="InterPro" id="IPR002182">
    <property type="entry name" value="NB-ARC"/>
</dbReference>
<comment type="similarity">
    <text evidence="1">Belongs to the disease resistance NB-LRR family.</text>
</comment>
<feature type="domain" description="NB-ARC" evidence="7">
    <location>
        <begin position="11"/>
        <end position="175"/>
    </location>
</feature>
<dbReference type="InterPro" id="IPR058922">
    <property type="entry name" value="WHD_DRP"/>
</dbReference>
<dbReference type="FunFam" id="1.10.8.430:FF:000003">
    <property type="entry name" value="Probable disease resistance protein At5g66910"/>
    <property type="match status" value="1"/>
</dbReference>
<proteinExistence type="inferred from homology"/>
<dbReference type="PANTHER" id="PTHR33463:SF220">
    <property type="entry name" value="NB-ARC DOMAIN-CONTAINING PROTEIN"/>
    <property type="match status" value="1"/>
</dbReference>
<dbReference type="SUPFAM" id="SSF52540">
    <property type="entry name" value="P-loop containing nucleoside triphosphate hydrolases"/>
    <property type="match status" value="1"/>
</dbReference>
<keyword evidence="2" id="KW-0433">Leucine-rich repeat</keyword>
<dbReference type="InterPro" id="IPR036388">
    <property type="entry name" value="WH-like_DNA-bd_sf"/>
</dbReference>
<evidence type="ECO:0000256" key="2">
    <source>
        <dbReference type="ARBA" id="ARBA00022614"/>
    </source>
</evidence>
<dbReference type="PANTHER" id="PTHR33463">
    <property type="entry name" value="NB-ARC DOMAIN-CONTAINING PROTEIN-RELATED"/>
    <property type="match status" value="1"/>
</dbReference>
<dbReference type="CDD" id="cd00009">
    <property type="entry name" value="AAA"/>
    <property type="match status" value="1"/>
</dbReference>
<dbReference type="InterPro" id="IPR050905">
    <property type="entry name" value="Plant_NBS-LRR"/>
</dbReference>
<keyword evidence="5" id="KW-0611">Plant defense</keyword>
<dbReference type="InterPro" id="IPR042197">
    <property type="entry name" value="Apaf_helical"/>
</dbReference>
<feature type="domain" description="Disease resistance R13L4/SHOC-2-like LRR" evidence="9">
    <location>
        <begin position="385"/>
        <end position="680"/>
    </location>
</feature>
<dbReference type="Pfam" id="PF00931">
    <property type="entry name" value="NB-ARC"/>
    <property type="match status" value="1"/>
</dbReference>
<name>A0A816PS91_BRANA</name>
<sequence>ERPLQPVIVGQETMLERAWNRLMDDETGIMGFYGMGGVGKTTLLKQINNKFCEANYDFEIVIWVVVSSDLRVEKIRADIAEELGLRRETRHKVTDIYAHMKNKKFVLLLDDIWKKVDLTEIGVPFPTRENGCKVVFTTRSREVCGRMGVDDPMEVQCLTNNEAWNLFEKKVGQLTLKSHPSIPEQARKVAEKCRGLPLALSVIGKTMSSKRTIQEWDHAVQVLNSYAADFSGMDDQILPILKYSYDSLKGDQIKSCFLYCSLFPEDYLIEKEKLIDYWICEGFISENEDKERTVNQGYEIIGTLVRSCLLLEEGSSISKVKMHDVVREMALWISSDLGENRDRYIVRAGVGLCEVPKIKNWSAVERTSLMNNKIAEISGSPKCPKLTTLFLQGNMSLVRIAGEFFMHMPKLVVLDLSQNVSLDRLPEEISKLVALKCLDLSGTTISELPVCLAKLKKLIHLYLEGVWTLERIDGISKLLSLRTLTLLGCSQLKFEKSVKELLLLKHLEVLTIQIRTKLVLEELFFLHMGRTCIQKVVIKNMAEESYGILNFPSILRNLKGQCFLNLSSVVIERCMRLKDLTWLLFAPNLIHLSLMHLIQLEEVVSIEKVGEIQAEGIIPFGKLETLVMLDLPGVKSIYRTPLPFPCLREMDIEGCWSLAKLPFDSKSVAEVERFVIKYDMCCWIDELEWEDEATRLRFL</sequence>
<keyword evidence="6" id="KW-0067">ATP-binding</keyword>
<dbReference type="Pfam" id="PF23598">
    <property type="entry name" value="LRR_14"/>
    <property type="match status" value="1"/>
</dbReference>
<dbReference type="Gene3D" id="3.40.50.300">
    <property type="entry name" value="P-loop containing nucleotide triphosphate hydrolases"/>
    <property type="match status" value="1"/>
</dbReference>
<evidence type="ECO:0000256" key="4">
    <source>
        <dbReference type="ARBA" id="ARBA00022741"/>
    </source>
</evidence>
<dbReference type="Pfam" id="PF23559">
    <property type="entry name" value="WHD_DRP"/>
    <property type="match status" value="1"/>
</dbReference>
<dbReference type="InterPro" id="IPR027417">
    <property type="entry name" value="P-loop_NTPase"/>
</dbReference>
<dbReference type="SUPFAM" id="SSF52058">
    <property type="entry name" value="L domain-like"/>
    <property type="match status" value="1"/>
</dbReference>
<evidence type="ECO:0000256" key="1">
    <source>
        <dbReference type="ARBA" id="ARBA00008894"/>
    </source>
</evidence>
<keyword evidence="4" id="KW-0547">Nucleotide-binding</keyword>
<dbReference type="EMBL" id="HG994363">
    <property type="protein sequence ID" value="CAF2051239.1"/>
    <property type="molecule type" value="Genomic_DNA"/>
</dbReference>
<dbReference type="Gene3D" id="1.10.10.10">
    <property type="entry name" value="Winged helix-like DNA-binding domain superfamily/Winged helix DNA-binding domain"/>
    <property type="match status" value="1"/>
</dbReference>
<evidence type="ECO:0000256" key="3">
    <source>
        <dbReference type="ARBA" id="ARBA00022737"/>
    </source>
</evidence>
<dbReference type="AlphaFoldDB" id="A0A816PS91"/>
<feature type="non-terminal residue" evidence="10">
    <location>
        <position position="1"/>
    </location>
</feature>
<evidence type="ECO:0000313" key="10">
    <source>
        <dbReference type="EMBL" id="CAF2051239.1"/>
    </source>
</evidence>
<dbReference type="Gene3D" id="1.10.8.430">
    <property type="entry name" value="Helical domain of apoptotic protease-activating factors"/>
    <property type="match status" value="1"/>
</dbReference>
<evidence type="ECO:0000256" key="6">
    <source>
        <dbReference type="ARBA" id="ARBA00022840"/>
    </source>
</evidence>
<evidence type="ECO:0000259" key="9">
    <source>
        <dbReference type="Pfam" id="PF23598"/>
    </source>
</evidence>